<dbReference type="PANTHER" id="PTHR11669:SF8">
    <property type="entry name" value="DNA POLYMERASE III SUBUNIT DELTA"/>
    <property type="match status" value="1"/>
</dbReference>
<gene>
    <name evidence="1" type="ORF">SAMN05216438_1039</name>
</gene>
<accession>A0A1I4G2F4</accession>
<name>A0A1I4G2F4_9LACT</name>
<dbReference type="AlphaFoldDB" id="A0A1I4G2F4"/>
<dbReference type="RefSeq" id="WP_074750675.1">
    <property type="nucleotide sequence ID" value="NZ_FOTJ01000003.1"/>
</dbReference>
<dbReference type="Gene3D" id="3.40.50.300">
    <property type="entry name" value="P-loop containing nucleotide triphosphate hydrolases"/>
    <property type="match status" value="1"/>
</dbReference>
<dbReference type="GO" id="GO:0006261">
    <property type="term" value="P:DNA-templated DNA replication"/>
    <property type="evidence" value="ECO:0007669"/>
    <property type="project" value="TreeGrafter"/>
</dbReference>
<dbReference type="InterPro" id="IPR050238">
    <property type="entry name" value="DNA_Rep/Repair_Clamp_Loader"/>
</dbReference>
<dbReference type="InterPro" id="IPR027417">
    <property type="entry name" value="P-loop_NTPase"/>
</dbReference>
<sequence length="287" mass="32942">MKIADIQPALFERFKHILRVNKLSHAYLFSGGFGSFDMAIWLSQAIFCENLQDNLPCENCRHCRLVARDEFSDLYIIRPEGQTIKTGQIRDLSEVFSQSGFEGAQKVVIITEAEKMHSNAANALLKSIEEPDNATHVFLLTENDNLILPTIKSRAQVFSFPKNSAYMQEILEQNGVLKTQAELLSRICNSVEEAQDLSGATWFNDTLKKLQQLLKLVKTDQREAFLYLTNVAENIEDKEKQSLVFSLLLELFNQEMMPDWVQKTFQAEKMWKSNVRFGSCLEYIVLK</sequence>
<dbReference type="Proteomes" id="UP000181969">
    <property type="component" value="Unassembled WGS sequence"/>
</dbReference>
<dbReference type="Pfam" id="PF13177">
    <property type="entry name" value="DNA_pol3_delta2"/>
    <property type="match status" value="1"/>
</dbReference>
<dbReference type="OrthoDB" id="9810148at2"/>
<organism evidence="1 2">
    <name type="scientific">Lactococcus garvieae</name>
    <dbReference type="NCBI Taxonomy" id="1363"/>
    <lineage>
        <taxon>Bacteria</taxon>
        <taxon>Bacillati</taxon>
        <taxon>Bacillota</taxon>
        <taxon>Bacilli</taxon>
        <taxon>Lactobacillales</taxon>
        <taxon>Streptococcaceae</taxon>
        <taxon>Lactococcus</taxon>
    </lineage>
</organism>
<dbReference type="PANTHER" id="PTHR11669">
    <property type="entry name" value="REPLICATION FACTOR C / DNA POLYMERASE III GAMMA-TAU SUBUNIT"/>
    <property type="match status" value="1"/>
</dbReference>
<evidence type="ECO:0000313" key="1">
    <source>
        <dbReference type="EMBL" id="SFL23929.1"/>
    </source>
</evidence>
<reference evidence="1 2" key="1">
    <citation type="submission" date="2016-10" db="EMBL/GenBank/DDBJ databases">
        <authorList>
            <person name="de Groot N.N."/>
        </authorList>
    </citation>
    <scope>NUCLEOTIDE SEQUENCE [LARGE SCALE GENOMIC DNA]</scope>
    <source>
        <strain evidence="1 2">M79</strain>
    </source>
</reference>
<dbReference type="EMBL" id="FOTJ01000003">
    <property type="protein sequence ID" value="SFL23929.1"/>
    <property type="molecule type" value="Genomic_DNA"/>
</dbReference>
<proteinExistence type="predicted"/>
<dbReference type="NCBIfam" id="NF005581">
    <property type="entry name" value="PRK07276.1"/>
    <property type="match status" value="1"/>
</dbReference>
<dbReference type="SUPFAM" id="SSF52540">
    <property type="entry name" value="P-loop containing nucleoside triphosphate hydrolases"/>
    <property type="match status" value="1"/>
</dbReference>
<protein>
    <submittedName>
        <fullName evidence="1">DNA polymerase III, delta prime subunit</fullName>
    </submittedName>
</protein>
<evidence type="ECO:0000313" key="2">
    <source>
        <dbReference type="Proteomes" id="UP000181969"/>
    </source>
</evidence>